<evidence type="ECO:0000313" key="2">
    <source>
        <dbReference type="EMBL" id="MBP2113909.1"/>
    </source>
</evidence>
<dbReference type="EMBL" id="JAGGLV010000014">
    <property type="protein sequence ID" value="MBP2113909.1"/>
    <property type="molecule type" value="Genomic_DNA"/>
</dbReference>
<proteinExistence type="predicted"/>
<protein>
    <recommendedName>
        <fullName evidence="4">CPBP family intramembrane metalloprotease</fullName>
    </recommendedName>
</protein>
<accession>A0ABS4NV38</accession>
<evidence type="ECO:0000313" key="3">
    <source>
        <dbReference type="Proteomes" id="UP000773462"/>
    </source>
</evidence>
<organism evidence="2 3">
    <name type="scientific">Paenibacillus silagei</name>
    <dbReference type="NCBI Taxonomy" id="1670801"/>
    <lineage>
        <taxon>Bacteria</taxon>
        <taxon>Bacillati</taxon>
        <taxon>Bacillota</taxon>
        <taxon>Bacilli</taxon>
        <taxon>Bacillales</taxon>
        <taxon>Paenibacillaceae</taxon>
        <taxon>Paenibacillus</taxon>
    </lineage>
</organism>
<reference evidence="2 3" key="1">
    <citation type="submission" date="2021-03" db="EMBL/GenBank/DDBJ databases">
        <title>Genomic Encyclopedia of Type Strains, Phase IV (KMG-IV): sequencing the most valuable type-strain genomes for metagenomic binning, comparative biology and taxonomic classification.</title>
        <authorList>
            <person name="Goeker M."/>
        </authorList>
    </citation>
    <scope>NUCLEOTIDE SEQUENCE [LARGE SCALE GENOMIC DNA]</scope>
    <source>
        <strain evidence="2 3">DSM 101953</strain>
    </source>
</reference>
<keyword evidence="3" id="KW-1185">Reference proteome</keyword>
<feature type="transmembrane region" description="Helical" evidence="1">
    <location>
        <begin position="34"/>
        <end position="55"/>
    </location>
</feature>
<keyword evidence="1" id="KW-0472">Membrane</keyword>
<name>A0ABS4NV38_9BACL</name>
<gene>
    <name evidence="2" type="ORF">J2Z70_004070</name>
</gene>
<sequence length="67" mass="7808">MLLAALHCCIICRNSGVSSRLALALLHFMQDFSIWRFYGAVLLHFLQDFSIYSSFIQMIKKMPREQP</sequence>
<keyword evidence="1" id="KW-0812">Transmembrane</keyword>
<dbReference type="Proteomes" id="UP000773462">
    <property type="component" value="Unassembled WGS sequence"/>
</dbReference>
<comment type="caution">
    <text evidence="2">The sequence shown here is derived from an EMBL/GenBank/DDBJ whole genome shotgun (WGS) entry which is preliminary data.</text>
</comment>
<evidence type="ECO:0008006" key="4">
    <source>
        <dbReference type="Google" id="ProtNLM"/>
    </source>
</evidence>
<evidence type="ECO:0000256" key="1">
    <source>
        <dbReference type="SAM" id="Phobius"/>
    </source>
</evidence>
<keyword evidence="1" id="KW-1133">Transmembrane helix</keyword>